<proteinExistence type="predicted"/>
<dbReference type="PATRIC" id="fig|1045004.4.peg.1679"/>
<keyword evidence="1" id="KW-1133">Transmembrane helix</keyword>
<dbReference type="OrthoDB" id="2151933at2"/>
<sequence>MYNGRPFLQIFIFLKKFLIATVALQLVFSLIVTNIQEFPISDNRNLISTISIYTAIFIALLNTFQGICVFVDVNRLFRIIYVISCYLSNALIVTVCVVNLQISNFMYAGIIAGAIGLALLSYEFYTKRSAMFDESN</sequence>
<gene>
    <name evidence="2" type="ORF">OKIT_1706</name>
</gene>
<dbReference type="Proteomes" id="UP000004959">
    <property type="component" value="Chromosome"/>
</dbReference>
<feature type="transmembrane region" description="Helical" evidence="1">
    <location>
        <begin position="52"/>
        <end position="73"/>
    </location>
</feature>
<evidence type="ECO:0000313" key="3">
    <source>
        <dbReference type="Proteomes" id="UP000004959"/>
    </source>
</evidence>
<evidence type="ECO:0000256" key="1">
    <source>
        <dbReference type="SAM" id="Phobius"/>
    </source>
</evidence>
<accession>G9WGF4</accession>
<evidence type="ECO:0008006" key="4">
    <source>
        <dbReference type="Google" id="ProtNLM"/>
    </source>
</evidence>
<name>G9WGF4_9LACO</name>
<feature type="transmembrane region" description="Helical" evidence="1">
    <location>
        <begin position="80"/>
        <end position="100"/>
    </location>
</feature>
<dbReference type="HOGENOM" id="CLU_1873316_0_0_9"/>
<comment type="caution">
    <text evidence="2">The sequence shown here is derived from an EMBL/GenBank/DDBJ whole genome shotgun (WGS) entry which is preliminary data.</text>
</comment>
<keyword evidence="1" id="KW-0812">Transmembrane</keyword>
<evidence type="ECO:0000313" key="2">
    <source>
        <dbReference type="EMBL" id="EHN59781.1"/>
    </source>
</evidence>
<keyword evidence="3" id="KW-1185">Reference proteome</keyword>
<feature type="transmembrane region" description="Helical" evidence="1">
    <location>
        <begin position="12"/>
        <end position="32"/>
    </location>
</feature>
<dbReference type="EMBL" id="AFVZ01000001">
    <property type="protein sequence ID" value="EHN59781.1"/>
    <property type="molecule type" value="Genomic_DNA"/>
</dbReference>
<feature type="transmembrane region" description="Helical" evidence="1">
    <location>
        <begin position="106"/>
        <end position="125"/>
    </location>
</feature>
<keyword evidence="1" id="KW-0472">Membrane</keyword>
<organism evidence="2 3">
    <name type="scientific">Oenococcus kitaharae DSM 17330</name>
    <dbReference type="NCBI Taxonomy" id="1045004"/>
    <lineage>
        <taxon>Bacteria</taxon>
        <taxon>Bacillati</taxon>
        <taxon>Bacillota</taxon>
        <taxon>Bacilli</taxon>
        <taxon>Lactobacillales</taxon>
        <taxon>Lactobacillaceae</taxon>
        <taxon>Oenococcus</taxon>
    </lineage>
</organism>
<protein>
    <recommendedName>
        <fullName evidence="4">Integral membrane protein</fullName>
    </recommendedName>
</protein>
<dbReference type="AlphaFoldDB" id="G9WGF4"/>
<dbReference type="RefSeq" id="WP_007746916.1">
    <property type="nucleotide sequence ID" value="NZ_CM001398.1"/>
</dbReference>
<reference evidence="2 3" key="1">
    <citation type="journal article" date="2012" name="PLoS ONE">
        <title>Functional divergence in the genus oenococcus as predicted by genome sequencing of the newly-described species, Oenococcus kitaharae.</title>
        <authorList>
            <person name="Borneman A.R."/>
            <person name="McCarthy J.M."/>
            <person name="Chambers P.J."/>
            <person name="Bartowsky E.J."/>
        </authorList>
    </citation>
    <scope>NUCLEOTIDE SEQUENCE [LARGE SCALE GENOMIC DNA]</scope>
    <source>
        <strain evidence="3">DSM17330</strain>
    </source>
</reference>